<name>A0A224XCJ6_9LACT</name>
<gene>
    <name evidence="3" type="ORF">RsY01_1468</name>
</gene>
<evidence type="ECO:0000256" key="2">
    <source>
        <dbReference type="ARBA" id="ARBA00023002"/>
    </source>
</evidence>
<evidence type="ECO:0000313" key="3">
    <source>
        <dbReference type="EMBL" id="GAX47864.1"/>
    </source>
</evidence>
<dbReference type="Pfam" id="PF07355">
    <property type="entry name" value="GRDB"/>
    <property type="match status" value="1"/>
</dbReference>
<dbReference type="NCBIfam" id="NF041545">
    <property type="entry name" value="GrdB_like_no_Se"/>
    <property type="match status" value="1"/>
</dbReference>
<keyword evidence="2" id="KW-0560">Oxidoreductase</keyword>
<evidence type="ECO:0008006" key="5">
    <source>
        <dbReference type="Google" id="ProtNLM"/>
    </source>
</evidence>
<dbReference type="RefSeq" id="WP_094784902.1">
    <property type="nucleotide sequence ID" value="NZ_BEDT01000003.1"/>
</dbReference>
<keyword evidence="1" id="KW-0712">Selenocysteine</keyword>
<dbReference type="InterPro" id="IPR010187">
    <property type="entry name" value="Various_sel_PB"/>
</dbReference>
<dbReference type="EMBL" id="BEDT01000003">
    <property type="protein sequence ID" value="GAX47864.1"/>
    <property type="molecule type" value="Genomic_DNA"/>
</dbReference>
<dbReference type="InterPro" id="IPR048083">
    <property type="entry name" value="GrdB-like"/>
</dbReference>
<evidence type="ECO:0000313" key="4">
    <source>
        <dbReference type="Proteomes" id="UP000218689"/>
    </source>
</evidence>
<accession>A0A224XCJ6</accession>
<sequence>MKIIMVLNQIQAGVGTKDDTHIPLTATQNPVGPGSMMKPMMIKYDEQLLATIYCGTGLYEEDKAVTTRKIVGMVKRLGADIVICGPSFDYLDFSKMSVEIAQVIQKESEAKAVCAMSDEMADLIATCRASLPIVKMPKKGGAGLNEALENICQVVAQVGNQQEVDAALIY</sequence>
<proteinExistence type="predicted"/>
<dbReference type="OrthoDB" id="9764267at2"/>
<dbReference type="AlphaFoldDB" id="A0A224XCJ6"/>
<comment type="caution">
    <text evidence="3">The sequence shown here is derived from an EMBL/GenBank/DDBJ whole genome shotgun (WGS) entry which is preliminary data.</text>
</comment>
<protein>
    <recommendedName>
        <fullName evidence="5">Proline reductase</fullName>
    </recommendedName>
</protein>
<dbReference type="GO" id="GO:0050485">
    <property type="term" value="F:oxidoreductase activity, acting on X-H and Y-H to form an X-Y bond, with a disulfide as acceptor"/>
    <property type="evidence" value="ECO:0007669"/>
    <property type="project" value="InterPro"/>
</dbReference>
<evidence type="ECO:0000256" key="1">
    <source>
        <dbReference type="ARBA" id="ARBA00022933"/>
    </source>
</evidence>
<dbReference type="Proteomes" id="UP000218689">
    <property type="component" value="Unassembled WGS sequence"/>
</dbReference>
<reference evidence="4" key="1">
    <citation type="submission" date="2017-08" db="EMBL/GenBank/DDBJ databases">
        <title>Draft genome sequence of Lactococcus sp. strain Rs-Y01, isolated from the gut of the lower termite Reticulitermes speratus.</title>
        <authorList>
            <person name="Ohkuma M."/>
            <person name="Yuki M."/>
        </authorList>
    </citation>
    <scope>NUCLEOTIDE SEQUENCE [LARGE SCALE GENOMIC DNA]</scope>
    <source>
        <strain evidence="4">Rs-Y01</strain>
    </source>
</reference>
<organism evidence="3 4">
    <name type="scientific">Pseudolactococcus reticulitermitis</name>
    <dbReference type="NCBI Taxonomy" id="2025039"/>
    <lineage>
        <taxon>Bacteria</taxon>
        <taxon>Bacillati</taxon>
        <taxon>Bacillota</taxon>
        <taxon>Bacilli</taxon>
        <taxon>Lactobacillales</taxon>
        <taxon>Streptococcaceae</taxon>
        <taxon>Pseudolactococcus</taxon>
    </lineage>
</organism>
<keyword evidence="4" id="KW-1185">Reference proteome</keyword>